<evidence type="ECO:0000313" key="2">
    <source>
        <dbReference type="Proteomes" id="UP001214854"/>
    </source>
</evidence>
<name>A0ABT5HU15_9CAUL</name>
<proteinExistence type="predicted"/>
<dbReference type="RefSeq" id="WP_272748032.1">
    <property type="nucleotide sequence ID" value="NZ_JAQQKX010000007.1"/>
</dbReference>
<evidence type="ECO:0000313" key="1">
    <source>
        <dbReference type="EMBL" id="MDC7683562.1"/>
    </source>
</evidence>
<organism evidence="1 2">
    <name type="scientific">Asticcacaulis aquaticus</name>
    <dbReference type="NCBI Taxonomy" id="2984212"/>
    <lineage>
        <taxon>Bacteria</taxon>
        <taxon>Pseudomonadati</taxon>
        <taxon>Pseudomonadota</taxon>
        <taxon>Alphaproteobacteria</taxon>
        <taxon>Caulobacterales</taxon>
        <taxon>Caulobacteraceae</taxon>
        <taxon>Asticcacaulis</taxon>
    </lineage>
</organism>
<keyword evidence="2" id="KW-1185">Reference proteome</keyword>
<dbReference type="Proteomes" id="UP001214854">
    <property type="component" value="Unassembled WGS sequence"/>
</dbReference>
<gene>
    <name evidence="1" type="ORF">PQU92_09760</name>
</gene>
<dbReference type="EMBL" id="JAQQKX010000007">
    <property type="protein sequence ID" value="MDC7683562.1"/>
    <property type="molecule type" value="Genomic_DNA"/>
</dbReference>
<sequence length="395" mass="44959">MNAVAAYEQARALIQGRHGEQNKQNNNSRDVRNLANLGETASTSRVLNLSAIALTSSRDKEYALKPFFRDSQLNKAILIKHTLRANERDLFSRLKRTATKIIMPFDPLDLKLGGRSIMVNQIGFDAFCRSHFNIDDVSSHIDVQILRLLDQLPSLDPFLVREHLSRHGFRPGACYLKISPYDVQRMIGFANEEIERLVMTAFGDALVGGAGMKLAGKILANELDKELWPLRHTLRMSDEEFSDGIFSWRGFLYFKWRHIELQEEMRRVLDGLASYQPAGIMEEPVRDYLKEARPRLARRIVHAISNMGRTLNIYDQAYHALVEGENAGPFRRFLLDGPNLFFELGENIGILGHIASFWSYRMAGGPTQQRLSPIEYADVLMDFEDSLMILGSGIE</sequence>
<evidence type="ECO:0008006" key="3">
    <source>
        <dbReference type="Google" id="ProtNLM"/>
    </source>
</evidence>
<reference evidence="1 2" key="1">
    <citation type="submission" date="2023-01" db="EMBL/GenBank/DDBJ databases">
        <title>Novel species of the genus Asticcacaulis isolated from rivers.</title>
        <authorList>
            <person name="Lu H."/>
        </authorList>
    </citation>
    <scope>NUCLEOTIDE SEQUENCE [LARGE SCALE GENOMIC DNA]</scope>
    <source>
        <strain evidence="1 2">BYS171W</strain>
    </source>
</reference>
<protein>
    <recommendedName>
        <fullName evidence="3">DUF1704 domain-containing protein</fullName>
    </recommendedName>
</protein>
<accession>A0ABT5HU15</accession>
<comment type="caution">
    <text evidence="1">The sequence shown here is derived from an EMBL/GenBank/DDBJ whole genome shotgun (WGS) entry which is preliminary data.</text>
</comment>